<dbReference type="EMBL" id="JAJPPU010000002">
    <property type="protein sequence ID" value="MCD8473523.1"/>
    <property type="molecule type" value="Genomic_DNA"/>
</dbReference>
<gene>
    <name evidence="1" type="ORF">AF72_04255</name>
    <name evidence="2" type="ORF">LPH55_08650</name>
</gene>
<evidence type="ECO:0000313" key="2">
    <source>
        <dbReference type="EMBL" id="MCD8473523.1"/>
    </source>
</evidence>
<dbReference type="STRING" id="1444770.AF72_04255"/>
<evidence type="ECO:0000313" key="1">
    <source>
        <dbReference type="EMBL" id="EWS78790.1"/>
    </source>
</evidence>
<proteinExistence type="predicted"/>
<dbReference type="AlphaFoldDB" id="Z9JK43"/>
<dbReference type="Proteomes" id="UP001430701">
    <property type="component" value="Unassembled WGS sequence"/>
</dbReference>
<dbReference type="EMBL" id="JDSQ01000005">
    <property type="protein sequence ID" value="EWS78790.1"/>
    <property type="molecule type" value="Genomic_DNA"/>
</dbReference>
<sequence>MEQALRSTKVKMASWLRTRSIRGLSDSLKVQHKILRRRLRTYRLRDQMKLWYGLDPIPFIWLQPKATASGVRGAGGRHIKGAFIATVRGKRQVFKRVGTARYPVAVQKADMYAPSITYIQKNLMDTPTFAARFFALFEHELKWRTQTPI</sequence>
<keyword evidence="4" id="KW-1185">Reference proteome</keyword>
<dbReference type="RefSeq" id="WP_230428179.1">
    <property type="nucleotide sequence ID" value="NZ_CP087677.1"/>
</dbReference>
<name>Z9JK43_9GAMM</name>
<dbReference type="PATRIC" id="fig|1444770.3.peg.1031"/>
<dbReference type="eggNOG" id="ENOG5033XXJ">
    <property type="taxonomic scope" value="Bacteria"/>
</dbReference>
<evidence type="ECO:0008006" key="5">
    <source>
        <dbReference type="Google" id="ProtNLM"/>
    </source>
</evidence>
<reference evidence="1 3" key="1">
    <citation type="journal article" date="2014" name="Genome Announc.">
        <title>Draft Genome Sequence of Xylella fastidiosa Pear Leaf Scorch Strain in Taiwan.</title>
        <authorList>
            <person name="Su C.C."/>
            <person name="Deng W.L."/>
            <person name="Jan F.J."/>
            <person name="Chang C.J."/>
            <person name="Huang H."/>
            <person name="Chen J."/>
        </authorList>
    </citation>
    <scope>NUCLEOTIDE SEQUENCE [LARGE SCALE GENOMIC DNA]</scope>
    <source>
        <strain evidence="1 3">PLS229</strain>
    </source>
</reference>
<dbReference type="Proteomes" id="UP000020406">
    <property type="component" value="Unassembled WGS sequence"/>
</dbReference>
<comment type="caution">
    <text evidence="1">The sequence shown here is derived from an EMBL/GenBank/DDBJ whole genome shotgun (WGS) entry which is preliminary data.</text>
</comment>
<reference evidence="2" key="2">
    <citation type="submission" date="2021-11" db="EMBL/GenBank/DDBJ databases">
        <title>Genome sequence of Xylella taiwanensis PLS432.</title>
        <authorList>
            <person name="Weng L.-W."/>
            <person name="Su C.-C."/>
            <person name="Tsai C.-W."/>
            <person name="Kuo C.-H."/>
        </authorList>
    </citation>
    <scope>NUCLEOTIDE SEQUENCE</scope>
    <source>
        <strain evidence="2">PLS432</strain>
    </source>
</reference>
<evidence type="ECO:0000313" key="3">
    <source>
        <dbReference type="Proteomes" id="UP000020406"/>
    </source>
</evidence>
<evidence type="ECO:0000313" key="4">
    <source>
        <dbReference type="Proteomes" id="UP001430701"/>
    </source>
</evidence>
<organism evidence="1 3">
    <name type="scientific">Xylella taiwanensis</name>
    <dbReference type="NCBI Taxonomy" id="1444770"/>
    <lineage>
        <taxon>Bacteria</taxon>
        <taxon>Pseudomonadati</taxon>
        <taxon>Pseudomonadota</taxon>
        <taxon>Gammaproteobacteria</taxon>
        <taxon>Lysobacterales</taxon>
        <taxon>Lysobacteraceae</taxon>
        <taxon>Xylella</taxon>
    </lineage>
</organism>
<accession>Z9JK43</accession>
<protein>
    <recommendedName>
        <fullName evidence="5">Tail protein</fullName>
    </recommendedName>
</protein>